<evidence type="ECO:0000256" key="5">
    <source>
        <dbReference type="ARBA" id="ARBA00023012"/>
    </source>
</evidence>
<feature type="transmembrane region" description="Helical" evidence="7">
    <location>
        <begin position="105"/>
        <end position="126"/>
    </location>
</feature>
<feature type="transmembrane region" description="Helical" evidence="7">
    <location>
        <begin position="64"/>
        <end position="85"/>
    </location>
</feature>
<dbReference type="InterPro" id="IPR036890">
    <property type="entry name" value="HATPase_C_sf"/>
</dbReference>
<keyword evidence="5" id="KW-0902">Two-component regulatory system</keyword>
<dbReference type="Gene3D" id="1.20.5.1930">
    <property type="match status" value="1"/>
</dbReference>
<feature type="transmembrane region" description="Helical" evidence="7">
    <location>
        <begin position="133"/>
        <end position="150"/>
    </location>
</feature>
<reference evidence="11" key="1">
    <citation type="submission" date="2023-07" db="EMBL/GenBank/DDBJ databases">
        <title>Fictibacillus sp. isolated from freshwater pond.</title>
        <authorList>
            <person name="Kirdat K."/>
            <person name="Bhat A."/>
            <person name="Mourya A."/>
            <person name="Yadav A."/>
        </authorList>
    </citation>
    <scope>NUCLEOTIDE SEQUENCE</scope>
    <source>
        <strain evidence="11">NE201</strain>
    </source>
</reference>
<keyword evidence="7" id="KW-0472">Membrane</keyword>
<feature type="transmembrane region" description="Helical" evidence="7">
    <location>
        <begin position="12"/>
        <end position="30"/>
    </location>
</feature>
<dbReference type="InterPro" id="IPR003594">
    <property type="entry name" value="HATPase_dom"/>
</dbReference>
<feature type="coiled-coil region" evidence="6">
    <location>
        <begin position="149"/>
        <end position="183"/>
    </location>
</feature>
<dbReference type="EC" id="2.7.13.3" evidence="2"/>
<name>A0ABT8HYE1_9BACL</name>
<evidence type="ECO:0000256" key="2">
    <source>
        <dbReference type="ARBA" id="ARBA00012438"/>
    </source>
</evidence>
<keyword evidence="6" id="KW-0175">Coiled coil</keyword>
<evidence type="ECO:0000256" key="4">
    <source>
        <dbReference type="ARBA" id="ARBA00022777"/>
    </source>
</evidence>
<dbReference type="PANTHER" id="PTHR24421:SF63">
    <property type="entry name" value="SENSOR HISTIDINE KINASE DESK"/>
    <property type="match status" value="1"/>
</dbReference>
<sequence>MGKKVRIFPERYGFFPYIFLVYVSLPAVAIAVESGIKLVIGYGLLLLFLLTYRQLYCTEGKKTFTYWLAVQMLIILVMSLFYSPNNLFMGFFPANFIGWYKKKRSFYLALAVFAVVQSVPLVLGILNQGLTDMVYFLPFFVIMLMSPFGIRSMNQRQELEKQLNEANEQIKNLVKREERMRIARDLHDTLGHTLSLITLKSQLVEKLVIKQPERARVEAKEIEKTSRTALKQVRELVSDMRAVTVAEELVKVQSILEAAGIEYHFNGDSGLEEVPYLSQNILSLCIKEGVTNVVKHSKGKKCTIHISQNPGEVVLVIKDDGVGLDEKKKVGNGLTGMAERLELIEGKLNAFSNSGTELIITIPVVVKQKKDEAALL</sequence>
<keyword evidence="12" id="KW-1185">Reference proteome</keyword>
<dbReference type="Pfam" id="PF07730">
    <property type="entry name" value="HisKA_3"/>
    <property type="match status" value="1"/>
</dbReference>
<feature type="domain" description="Histidine kinase/HSP90-like ATPase" evidence="8">
    <location>
        <begin position="281"/>
        <end position="364"/>
    </location>
</feature>
<dbReference type="Gene3D" id="3.30.565.10">
    <property type="entry name" value="Histidine kinase-like ATPase, C-terminal domain"/>
    <property type="match status" value="1"/>
</dbReference>
<feature type="domain" description="Signal transduction histidine kinase subgroup 3 dimerisation and phosphoacceptor" evidence="9">
    <location>
        <begin position="178"/>
        <end position="242"/>
    </location>
</feature>
<dbReference type="InterPro" id="IPR011712">
    <property type="entry name" value="Sig_transdc_His_kin_sub3_dim/P"/>
</dbReference>
<evidence type="ECO:0000313" key="11">
    <source>
        <dbReference type="EMBL" id="MDN4525798.1"/>
    </source>
</evidence>
<keyword evidence="7" id="KW-0812">Transmembrane</keyword>
<dbReference type="SUPFAM" id="SSF55874">
    <property type="entry name" value="ATPase domain of HSP90 chaperone/DNA topoisomerase II/histidine kinase"/>
    <property type="match status" value="1"/>
</dbReference>
<dbReference type="Pfam" id="PF23540">
    <property type="entry name" value="DesK_N"/>
    <property type="match status" value="1"/>
</dbReference>
<evidence type="ECO:0000256" key="7">
    <source>
        <dbReference type="SAM" id="Phobius"/>
    </source>
</evidence>
<protein>
    <recommendedName>
        <fullName evidence="2">histidine kinase</fullName>
        <ecNumber evidence="2">2.7.13.3</ecNumber>
    </recommendedName>
</protein>
<dbReference type="EMBL" id="JAUHTR010000008">
    <property type="protein sequence ID" value="MDN4525798.1"/>
    <property type="molecule type" value="Genomic_DNA"/>
</dbReference>
<dbReference type="InterPro" id="IPR050482">
    <property type="entry name" value="Sensor_HK_TwoCompSys"/>
</dbReference>
<dbReference type="PANTHER" id="PTHR24421">
    <property type="entry name" value="NITRATE/NITRITE SENSOR PROTEIN NARX-RELATED"/>
    <property type="match status" value="1"/>
</dbReference>
<accession>A0ABT8HYE1</accession>
<evidence type="ECO:0000256" key="3">
    <source>
        <dbReference type="ARBA" id="ARBA00022679"/>
    </source>
</evidence>
<keyword evidence="7" id="KW-1133">Transmembrane helix</keyword>
<keyword evidence="4 11" id="KW-0418">Kinase</keyword>
<dbReference type="CDD" id="cd16917">
    <property type="entry name" value="HATPase_UhpB-NarQ-NarX-like"/>
    <property type="match status" value="1"/>
</dbReference>
<evidence type="ECO:0000313" key="12">
    <source>
        <dbReference type="Proteomes" id="UP001172721"/>
    </source>
</evidence>
<feature type="transmembrane region" description="Helical" evidence="7">
    <location>
        <begin position="36"/>
        <end position="52"/>
    </location>
</feature>
<dbReference type="Pfam" id="PF02518">
    <property type="entry name" value="HATPase_c"/>
    <property type="match status" value="1"/>
</dbReference>
<dbReference type="InterPro" id="IPR056374">
    <property type="entry name" value="DesK/YvfT_N"/>
</dbReference>
<evidence type="ECO:0000259" key="9">
    <source>
        <dbReference type="Pfam" id="PF07730"/>
    </source>
</evidence>
<dbReference type="GO" id="GO:0016301">
    <property type="term" value="F:kinase activity"/>
    <property type="evidence" value="ECO:0007669"/>
    <property type="project" value="UniProtKB-KW"/>
</dbReference>
<organism evidence="11 12">
    <name type="scientific">Fictibacillus fluitans</name>
    <dbReference type="NCBI Taxonomy" id="3058422"/>
    <lineage>
        <taxon>Bacteria</taxon>
        <taxon>Bacillati</taxon>
        <taxon>Bacillota</taxon>
        <taxon>Bacilli</taxon>
        <taxon>Bacillales</taxon>
        <taxon>Fictibacillaceae</taxon>
        <taxon>Fictibacillus</taxon>
    </lineage>
</organism>
<comment type="caution">
    <text evidence="11">The sequence shown here is derived from an EMBL/GenBank/DDBJ whole genome shotgun (WGS) entry which is preliminary data.</text>
</comment>
<comment type="catalytic activity">
    <reaction evidence="1">
        <text>ATP + protein L-histidine = ADP + protein N-phospho-L-histidine.</text>
        <dbReference type="EC" id="2.7.13.3"/>
    </reaction>
</comment>
<dbReference type="Proteomes" id="UP001172721">
    <property type="component" value="Unassembled WGS sequence"/>
</dbReference>
<evidence type="ECO:0000256" key="1">
    <source>
        <dbReference type="ARBA" id="ARBA00000085"/>
    </source>
</evidence>
<dbReference type="RefSeq" id="WP_301167055.1">
    <property type="nucleotide sequence ID" value="NZ_JAUHTR010000008.1"/>
</dbReference>
<feature type="domain" description="DesK/YvfT N-terminal" evidence="10">
    <location>
        <begin position="1"/>
        <end position="146"/>
    </location>
</feature>
<evidence type="ECO:0000259" key="10">
    <source>
        <dbReference type="Pfam" id="PF23540"/>
    </source>
</evidence>
<evidence type="ECO:0000256" key="6">
    <source>
        <dbReference type="SAM" id="Coils"/>
    </source>
</evidence>
<keyword evidence="3" id="KW-0808">Transferase</keyword>
<proteinExistence type="predicted"/>
<evidence type="ECO:0000259" key="8">
    <source>
        <dbReference type="Pfam" id="PF02518"/>
    </source>
</evidence>
<gene>
    <name evidence="11" type="ORF">QYB97_15035</name>
</gene>